<comment type="caution">
    <text evidence="3">The sequence shown here is derived from an EMBL/GenBank/DDBJ whole genome shotgun (WGS) entry which is preliminary data.</text>
</comment>
<keyword evidence="4" id="KW-1185">Reference proteome</keyword>
<evidence type="ECO:0000256" key="1">
    <source>
        <dbReference type="SAM" id="MobiDB-lite"/>
    </source>
</evidence>
<feature type="region of interest" description="Disordered" evidence="1">
    <location>
        <begin position="102"/>
        <end position="123"/>
    </location>
</feature>
<protein>
    <recommendedName>
        <fullName evidence="2">Rhodanese domain-containing protein</fullName>
    </recommendedName>
</protein>
<organism evidence="3 4">
    <name type="scientific">Phanerochaete sordida</name>
    <dbReference type="NCBI Taxonomy" id="48140"/>
    <lineage>
        <taxon>Eukaryota</taxon>
        <taxon>Fungi</taxon>
        <taxon>Dikarya</taxon>
        <taxon>Basidiomycota</taxon>
        <taxon>Agaricomycotina</taxon>
        <taxon>Agaricomycetes</taxon>
        <taxon>Polyporales</taxon>
        <taxon>Phanerochaetaceae</taxon>
        <taxon>Phanerochaete</taxon>
    </lineage>
</organism>
<evidence type="ECO:0000313" key="3">
    <source>
        <dbReference type="EMBL" id="GJE89310.1"/>
    </source>
</evidence>
<evidence type="ECO:0000313" key="4">
    <source>
        <dbReference type="Proteomes" id="UP000703269"/>
    </source>
</evidence>
<proteinExistence type="predicted"/>
<evidence type="ECO:0000259" key="2">
    <source>
        <dbReference type="PROSITE" id="PS50206"/>
    </source>
</evidence>
<sequence length="434" mass="48249">MDTHEEHRVILPSFSLLTQNLKAPDPLPAHILALRNIGPLAPLHHAHPGLAHPLAATTAPQVSIPFDPDLTIREIMLFDVPDAAEVINILIEAHRREHPVNEARKRWKTDRHTSSANTTPSTVVNSLESRAAAQRWCRSVNTEPSFEVGDGRISINRLYETQRAMTMTRTSEHHYRHRVSPELSILDLLESNKAKINTTDDTACTTYHSPSGHSGFAEGRPRIIRPIEEGSTQRPRTSWRRTFPVQQVVLHHDDDETSSANPGTHVRWPFETKHREPMSQPAQLQQITIPAFADYDISGPPAQFQIPFTQAAVGEQLRRRKPGPRQCRSRRVNRSTQKTSAPKSPTAPAPAPTQATGATSRAPSPRAFVLSGGVSLYASAGPPVVPDVRDQDVEQLSGPGVAGRKRLRPTYEEIYDSTSAKRRRVPCDDEYAGR</sequence>
<dbReference type="InterPro" id="IPR001763">
    <property type="entry name" value="Rhodanese-like_dom"/>
</dbReference>
<dbReference type="AlphaFoldDB" id="A0A9P3G8B5"/>
<gene>
    <name evidence="3" type="ORF">PsYK624_054070</name>
</gene>
<accession>A0A9P3G8B5</accession>
<dbReference type="EMBL" id="BPQB01000012">
    <property type="protein sequence ID" value="GJE89310.1"/>
    <property type="molecule type" value="Genomic_DNA"/>
</dbReference>
<feature type="region of interest" description="Disordered" evidence="1">
    <location>
        <begin position="313"/>
        <end position="366"/>
    </location>
</feature>
<dbReference type="Proteomes" id="UP000703269">
    <property type="component" value="Unassembled WGS sequence"/>
</dbReference>
<reference evidence="3 4" key="1">
    <citation type="submission" date="2021-08" db="EMBL/GenBank/DDBJ databases">
        <title>Draft Genome Sequence of Phanerochaete sordida strain YK-624.</title>
        <authorList>
            <person name="Mori T."/>
            <person name="Dohra H."/>
            <person name="Suzuki T."/>
            <person name="Kawagishi H."/>
            <person name="Hirai H."/>
        </authorList>
    </citation>
    <scope>NUCLEOTIDE SEQUENCE [LARGE SCALE GENOMIC DNA]</scope>
    <source>
        <strain evidence="3 4">YK-624</strain>
    </source>
</reference>
<dbReference type="PROSITE" id="PS50206">
    <property type="entry name" value="RHODANESE_3"/>
    <property type="match status" value="1"/>
</dbReference>
<feature type="domain" description="Rhodanese" evidence="2">
    <location>
        <begin position="365"/>
        <end position="386"/>
    </location>
</feature>
<feature type="compositionally biased region" description="Basic residues" evidence="1">
    <location>
        <begin position="318"/>
        <end position="333"/>
    </location>
</feature>
<name>A0A9P3G8B5_9APHY</name>
<feature type="compositionally biased region" description="Polar residues" evidence="1">
    <location>
        <begin position="114"/>
        <end position="123"/>
    </location>
</feature>